<dbReference type="NCBIfam" id="NF033451">
    <property type="entry name" value="BREX_2_MTaseX"/>
    <property type="match status" value="1"/>
</dbReference>
<dbReference type="EC" id="2.1.1.72" evidence="1"/>
<reference evidence="8 9" key="1">
    <citation type="submission" date="2019-03" db="EMBL/GenBank/DDBJ databases">
        <title>Sequencing the genomes of 1000 actinobacteria strains.</title>
        <authorList>
            <person name="Klenk H.-P."/>
        </authorList>
    </citation>
    <scope>NUCLEOTIDE SEQUENCE [LARGE SCALE GENOMIC DNA]</scope>
    <source>
        <strain evidence="8 9">DSM 43805</strain>
    </source>
</reference>
<gene>
    <name evidence="8" type="ORF">C8E87_6067</name>
</gene>
<comment type="catalytic activity">
    <reaction evidence="5">
        <text>a 2'-deoxyadenosine in DNA + S-adenosyl-L-methionine = an N(6)-methyl-2'-deoxyadenosine in DNA + S-adenosyl-L-homocysteine + H(+)</text>
        <dbReference type="Rhea" id="RHEA:15197"/>
        <dbReference type="Rhea" id="RHEA-COMP:12418"/>
        <dbReference type="Rhea" id="RHEA-COMP:12419"/>
        <dbReference type="ChEBI" id="CHEBI:15378"/>
        <dbReference type="ChEBI" id="CHEBI:57856"/>
        <dbReference type="ChEBI" id="CHEBI:59789"/>
        <dbReference type="ChEBI" id="CHEBI:90615"/>
        <dbReference type="ChEBI" id="CHEBI:90616"/>
        <dbReference type="EC" id="2.1.1.72"/>
    </reaction>
</comment>
<comment type="caution">
    <text evidence="8">The sequence shown here is derived from an EMBL/GenBank/DDBJ whole genome shotgun (WGS) entry which is preliminary data.</text>
</comment>
<dbReference type="Pfam" id="PF07669">
    <property type="entry name" value="Eco57I"/>
    <property type="match status" value="1"/>
</dbReference>
<dbReference type="GO" id="GO:0006304">
    <property type="term" value="P:DNA modification"/>
    <property type="evidence" value="ECO:0007669"/>
    <property type="project" value="InterPro"/>
</dbReference>
<dbReference type="PANTHER" id="PTHR33841:SF1">
    <property type="entry name" value="DNA METHYLTRANSFERASE A"/>
    <property type="match status" value="1"/>
</dbReference>
<keyword evidence="9" id="KW-1185">Reference proteome</keyword>
<evidence type="ECO:0000259" key="6">
    <source>
        <dbReference type="Pfam" id="PF07669"/>
    </source>
</evidence>
<dbReference type="SUPFAM" id="SSF53335">
    <property type="entry name" value="S-adenosyl-L-methionine-dependent methyltransferases"/>
    <property type="match status" value="1"/>
</dbReference>
<evidence type="ECO:0000259" key="7">
    <source>
        <dbReference type="Pfam" id="PF22654"/>
    </source>
</evidence>
<evidence type="ECO:0000313" key="9">
    <source>
        <dbReference type="Proteomes" id="UP000294901"/>
    </source>
</evidence>
<dbReference type="GO" id="GO:0003676">
    <property type="term" value="F:nucleic acid binding"/>
    <property type="evidence" value="ECO:0007669"/>
    <property type="project" value="InterPro"/>
</dbReference>
<feature type="domain" description="Type II methyltransferase M.TaqI-like" evidence="6">
    <location>
        <begin position="266"/>
        <end position="450"/>
    </location>
</feature>
<dbReference type="Pfam" id="PF22654">
    <property type="entry name" value="DUF7008"/>
    <property type="match status" value="1"/>
</dbReference>
<dbReference type="InterPro" id="IPR029063">
    <property type="entry name" value="SAM-dependent_MTases_sf"/>
</dbReference>
<dbReference type="GO" id="GO:0032259">
    <property type="term" value="P:methylation"/>
    <property type="evidence" value="ECO:0007669"/>
    <property type="project" value="UniProtKB-KW"/>
</dbReference>
<accession>A0A4R6JZI6</accession>
<dbReference type="EMBL" id="SNWR01000001">
    <property type="protein sequence ID" value="TDO42300.1"/>
    <property type="molecule type" value="Genomic_DNA"/>
</dbReference>
<dbReference type="PANTHER" id="PTHR33841">
    <property type="entry name" value="DNA METHYLTRANSFERASE YEEA-RELATED"/>
    <property type="match status" value="1"/>
</dbReference>
<dbReference type="RefSeq" id="WP_133876213.1">
    <property type="nucleotide sequence ID" value="NZ_BOMD01000059.1"/>
</dbReference>
<dbReference type="PRINTS" id="PR00507">
    <property type="entry name" value="N12N6MTFRASE"/>
</dbReference>
<dbReference type="InterPro" id="IPR054277">
    <property type="entry name" value="DUF7008"/>
</dbReference>
<dbReference type="GO" id="GO:0009007">
    <property type="term" value="F:site-specific DNA-methyltransferase (adenine-specific) activity"/>
    <property type="evidence" value="ECO:0007669"/>
    <property type="project" value="UniProtKB-EC"/>
</dbReference>
<evidence type="ECO:0000313" key="8">
    <source>
        <dbReference type="EMBL" id="TDO42300.1"/>
    </source>
</evidence>
<keyword evidence="3" id="KW-0808">Transferase</keyword>
<name>A0A4R6JZI6_9ACTN</name>
<evidence type="ECO:0000256" key="4">
    <source>
        <dbReference type="ARBA" id="ARBA00022691"/>
    </source>
</evidence>
<evidence type="ECO:0000256" key="3">
    <source>
        <dbReference type="ARBA" id="ARBA00022679"/>
    </source>
</evidence>
<keyword evidence="2" id="KW-0489">Methyltransferase</keyword>
<feature type="domain" description="DUF7008" evidence="7">
    <location>
        <begin position="815"/>
        <end position="1168"/>
    </location>
</feature>
<sequence length="1173" mass="132176">MIKVKPLQDQIKYLVDDLRNQIVTADQADLRASLEAEHQAAKDAGRTAGTFETWLEDVLDQAAVAWVLGCVFVRFCEDNGLIQRIWIGGPTAKAPAERAVQERQGYLIANSLHNDRHWLREAFKYMASLGPTAKIFDDHNPMWRFDISGAAAEELSDFFRRGAGLASMESPGLDTEFLGNLYQELSAHARETYALLQTPEFVKEFILDRTFEPANQEFGLSDTTIIDPACGSGHFLLGAFDRLIIRWKKREPDTDASVLVQRVLDQVTGVDINPFAVAIARFRLMIAALKACDQKDLEVAREFKIRLATGDSLLEWGDKSRHQGDLLEFMTGGTGFAYATEDADLLATLLKPDQYSVVVGNPPYITAKDSAQSAAYRNIYKEVCHRQYQLTVPFAQRFFQLARRGDEFGQQAGWVGQITANAFMKREFGTKLINDFFATKVEMREVIDTSGAYIPGHGTPTVILIGRANDRRRSETVRAVLGVRGEPGQPDDPDKGIVWSAIVNQIDHINSTSNWVTVHDLPRSSFAVHPWSLAGGGSSELLERLTSGDRALDHIGAEIGYTGQTNADAAMLADRAVMTRFGVEDDVHRQVVVGEAARDYIISESSHAIFMYGSTGLLPIESKPGAEARLWPVRAKLWDRQTFAKTSYRREGRTWWEWHQVALKRLKTPLSIAFAFVATHNHFVLDRGGKVFNRSAPAIKLPEGATEEDHLRLLGVLNSSTACFWLKQVSHNKGGQGVNEGFKSQEWERFYEFTGTKLQEFPLPTTYPLRLTTELDACARRLAALSPAGVSQRAAPTRERLAQARDGWLAMRTRMIALQEELDWEVYRLYGLTDEVLTVKEPPEIRLGERAFEIVLARKMADGEVATQWFARHESTPITELPSHWPAEYRAIVEKRIAVIESDRNIGLIERPECKRRWSTPGWEAMQQEALRGWLLHRLESPELWAGVPAPMSVAQLADRVRHDDDFRSVLDLWVGSDQHDLTKTLGKLVADEHVPYLPVLRYKPAGLRKRLQWERTWALQRREDAGEKVRIDVPPKYGSGDFVKASYWRNRGKLDVPKERFVSYPNVGRDGDSTLLLGWAGWDHLEQTQAIAGVYLDRKNVAGWERERRDGLLALLAGLAELEPWLAQWFGEKRQGFNGSPAQFFTGFIDGELAALGADRTYLEQLRFGSVM</sequence>
<dbReference type="OrthoDB" id="4280289at2"/>
<dbReference type="InterPro" id="IPR011639">
    <property type="entry name" value="MethylTrfase_TaqI-like_dom"/>
</dbReference>
<dbReference type="Proteomes" id="UP000294901">
    <property type="component" value="Unassembled WGS sequence"/>
</dbReference>
<evidence type="ECO:0000256" key="2">
    <source>
        <dbReference type="ARBA" id="ARBA00022603"/>
    </source>
</evidence>
<dbReference type="Gene3D" id="3.40.50.150">
    <property type="entry name" value="Vaccinia Virus protein VP39"/>
    <property type="match status" value="1"/>
</dbReference>
<dbReference type="InterPro" id="IPR002052">
    <property type="entry name" value="DNA_methylase_N6_adenine_CS"/>
</dbReference>
<evidence type="ECO:0000256" key="1">
    <source>
        <dbReference type="ARBA" id="ARBA00011900"/>
    </source>
</evidence>
<dbReference type="InterPro" id="IPR050953">
    <property type="entry name" value="N4_N6_ade-DNA_methylase"/>
</dbReference>
<dbReference type="AlphaFoldDB" id="A0A4R6JZI6"/>
<evidence type="ECO:0000256" key="5">
    <source>
        <dbReference type="ARBA" id="ARBA00047942"/>
    </source>
</evidence>
<protein>
    <recommendedName>
        <fullName evidence="1">site-specific DNA-methyltransferase (adenine-specific)</fullName>
        <ecNumber evidence="1">2.1.1.72</ecNumber>
    </recommendedName>
</protein>
<dbReference type="PROSITE" id="PS00092">
    <property type="entry name" value="N6_MTASE"/>
    <property type="match status" value="1"/>
</dbReference>
<organism evidence="8 9">
    <name type="scientific">Paractinoplanes brasiliensis</name>
    <dbReference type="NCBI Taxonomy" id="52695"/>
    <lineage>
        <taxon>Bacteria</taxon>
        <taxon>Bacillati</taxon>
        <taxon>Actinomycetota</taxon>
        <taxon>Actinomycetes</taxon>
        <taxon>Micromonosporales</taxon>
        <taxon>Micromonosporaceae</taxon>
        <taxon>Paractinoplanes</taxon>
    </lineage>
</organism>
<proteinExistence type="predicted"/>
<keyword evidence="4" id="KW-0949">S-adenosyl-L-methionine</keyword>